<organism evidence="1 2">
    <name type="scientific">Xylona heveae (strain CBS 132557 / TC161)</name>
    <dbReference type="NCBI Taxonomy" id="1328760"/>
    <lineage>
        <taxon>Eukaryota</taxon>
        <taxon>Fungi</taxon>
        <taxon>Dikarya</taxon>
        <taxon>Ascomycota</taxon>
        <taxon>Pezizomycotina</taxon>
        <taxon>Xylonomycetes</taxon>
        <taxon>Xylonales</taxon>
        <taxon>Xylonaceae</taxon>
        <taxon>Xylona</taxon>
    </lineage>
</organism>
<sequence>MEVSNPRRLLTIQQPNADALAFLKELTGSTPEQSGDSLAGLSHSWKINTQYYTATIPIWIDEIISAEEWSREWLKPEAKEVLEVLGAIVLCFRTPVSVNELGDVKASIKAIGQVVGSGSGYSWDGICLAVEMQRSIATTDSAVQLPTAEEWDDSCQDHGFEYVDLNAKGRNEFGEPVGLPRVIEALEANDWAAPQLGLGDEDDEHEDPEANTGFDAEATEVEGEVFGLKNALREALEDHDGQAGDDEEGQVEDLDALFGHVLAIRDSTAHLPPEERKKAVRDMLGGL</sequence>
<dbReference type="OrthoDB" id="6425924at2759"/>
<dbReference type="Proteomes" id="UP000076632">
    <property type="component" value="Unassembled WGS sequence"/>
</dbReference>
<dbReference type="STRING" id="1328760.A0A165JSJ1"/>
<name>A0A165JSJ1_XYLHT</name>
<dbReference type="OMA" id="QTGKNEF"/>
<keyword evidence="2" id="KW-1185">Reference proteome</keyword>
<proteinExistence type="predicted"/>
<gene>
    <name evidence="1" type="ORF">L228DRAFT_279749</name>
</gene>
<evidence type="ECO:0008006" key="3">
    <source>
        <dbReference type="Google" id="ProtNLM"/>
    </source>
</evidence>
<dbReference type="Gene3D" id="3.40.50.11960">
    <property type="match status" value="1"/>
</dbReference>
<dbReference type="AlphaFoldDB" id="A0A165JSJ1"/>
<dbReference type="GeneID" id="28900854"/>
<dbReference type="Pfam" id="PF10199">
    <property type="entry name" value="Adaptin_binding"/>
    <property type="match status" value="1"/>
</dbReference>
<dbReference type="GO" id="GO:0030674">
    <property type="term" value="F:protein-macromolecule adaptor activity"/>
    <property type="evidence" value="ECO:0007669"/>
    <property type="project" value="TreeGrafter"/>
</dbReference>
<reference evidence="1 2" key="1">
    <citation type="journal article" date="2016" name="Fungal Biol.">
        <title>The genome of Xylona heveae provides a window into fungal endophytism.</title>
        <authorList>
            <person name="Gazis R."/>
            <person name="Kuo A."/>
            <person name="Riley R."/>
            <person name="LaButti K."/>
            <person name="Lipzen A."/>
            <person name="Lin J."/>
            <person name="Amirebrahimi M."/>
            <person name="Hesse C.N."/>
            <person name="Spatafora J.W."/>
            <person name="Henrissat B."/>
            <person name="Hainaut M."/>
            <person name="Grigoriev I.V."/>
            <person name="Hibbett D.S."/>
        </authorList>
    </citation>
    <scope>NUCLEOTIDE SEQUENCE [LARGE SCALE GENOMIC DNA]</scope>
    <source>
        <strain evidence="1 2">TC161</strain>
    </source>
</reference>
<dbReference type="RefSeq" id="XP_018192126.1">
    <property type="nucleotide sequence ID" value="XM_018335717.1"/>
</dbReference>
<evidence type="ECO:0000313" key="1">
    <source>
        <dbReference type="EMBL" id="KZF26571.1"/>
    </source>
</evidence>
<dbReference type="InParanoid" id="A0A165JSJ1"/>
<dbReference type="GO" id="GO:0016192">
    <property type="term" value="P:vesicle-mediated transport"/>
    <property type="evidence" value="ECO:0007669"/>
    <property type="project" value="InterPro"/>
</dbReference>
<protein>
    <recommendedName>
        <fullName evidence="3">Alpha and gamma adaptin binding protein p34</fullName>
    </recommendedName>
</protein>
<accession>A0A165JSJ1</accession>
<dbReference type="InterPro" id="IPR034627">
    <property type="entry name" value="Irc6"/>
</dbReference>
<dbReference type="PANTHER" id="PTHR28043:SF1">
    <property type="entry name" value="INCREASED RECOMBINATION CENTERS PROTEIN 6"/>
    <property type="match status" value="1"/>
</dbReference>
<dbReference type="EMBL" id="KV407454">
    <property type="protein sequence ID" value="KZF26571.1"/>
    <property type="molecule type" value="Genomic_DNA"/>
</dbReference>
<evidence type="ECO:0000313" key="2">
    <source>
        <dbReference type="Proteomes" id="UP000076632"/>
    </source>
</evidence>
<dbReference type="PANTHER" id="PTHR28043">
    <property type="entry name" value="INCREASED RECOMBINATION CENTERS PROTEIN 6"/>
    <property type="match status" value="1"/>
</dbReference>